<protein>
    <submittedName>
        <fullName evidence="3">Nose resistant to fluoxetine protein 6 like protein</fullName>
    </submittedName>
</protein>
<keyword evidence="1" id="KW-0812">Transmembrane</keyword>
<dbReference type="InterPro" id="IPR006621">
    <property type="entry name" value="Nose-resist-to-fluoxetine_N"/>
</dbReference>
<feature type="transmembrane region" description="Helical" evidence="1">
    <location>
        <begin position="320"/>
        <end position="344"/>
    </location>
</feature>
<dbReference type="InterPro" id="IPR002656">
    <property type="entry name" value="Acyl_transf_3_dom"/>
</dbReference>
<dbReference type="EMBL" id="JABXBU010000003">
    <property type="protein sequence ID" value="KAF8792661.1"/>
    <property type="molecule type" value="Genomic_DNA"/>
</dbReference>
<feature type="transmembrane region" description="Helical" evidence="1">
    <location>
        <begin position="734"/>
        <end position="759"/>
    </location>
</feature>
<dbReference type="GO" id="GO:0016747">
    <property type="term" value="F:acyltransferase activity, transferring groups other than amino-acyl groups"/>
    <property type="evidence" value="ECO:0007669"/>
    <property type="project" value="InterPro"/>
</dbReference>
<dbReference type="AlphaFoldDB" id="A0A8T0FNK9"/>
<gene>
    <name evidence="3" type="ORF">HNY73_004232</name>
</gene>
<dbReference type="Proteomes" id="UP000807504">
    <property type="component" value="Unassembled WGS sequence"/>
</dbReference>
<proteinExistence type="predicted"/>
<evidence type="ECO:0000313" key="4">
    <source>
        <dbReference type="Proteomes" id="UP000807504"/>
    </source>
</evidence>
<feature type="domain" description="Nose resistant-to-fluoxetine protein N-terminal" evidence="2">
    <location>
        <begin position="172"/>
        <end position="295"/>
    </location>
</feature>
<dbReference type="InterPro" id="IPR052728">
    <property type="entry name" value="O2_lipid_transport_reg"/>
</dbReference>
<sequence>MKDRFAERFEQFKTNQSTLSFIVNPLNTNTNEINIESFGIDAGSLQMQLLDLKTKDLWSGKFTELKSKLEELEVQKCMHIAQHKWTALKEIPRIEALIFEAWNSLPECYTNSSVNSTPNKDLVDLERNNQSSSLNFHDPWNEYFEKLYQNASKYFNIHEFSKERYEFLSDAQAKCFDDVKYIFHHLKSKWAIQMLDANGKVPSGTLLGNFLWMGKYKECLDVHFTAKENDSLSNINGVYCVATWNVTAPSNFHLLMQQLPVKTGLCLPESCSSLNITRDMKHLVSFLHRLPFLREYGELLDLNSLTCKEQFPRVSTSAKIFLYILGAYFTLIIAGSCITAFEYIQSCFKNSSSPSRNGSESSTFSDFVSEEDLEGDTCLLHDENCATTQVSWYRYRCDLFSQTVFKNSFKASLRFLKSFCFFSNASKILDTESSSKNFLCIHGIRFLSMAWVILGHTYIHNLNIIGNSMDLLRSVDNFPFQTVIQGTFSVDSFFLMSGFLLCYLFLEESDKRNGKINLFILCLHRFIRLTPVYALLIAFNTLVFKYTGSGPFWGEDSNVEACKKYWWWNLLYINNFLPMESMCLTWTWYLANDMQFFLMGVLILTILWRWPVVGLAISSALLICSWILTWCISYSYDLIPLFVGLSTASDYDSYKNGLLLNWNRIYSKPYCRCGPYIIGILLAYIMYQRRDSKWNLNLGVKSFGWCCATLCSLSVIFGLYHVKNNETLFHFYNALSRSAFCLALAWVIFCCLSGNGGLVDRFLSLKIWIPLSRLTYCAYMFHPLIMSWYFESQETPFYFTHVNMIMLYFGFLVVSYITAFAISVIFETPIINIEKMLKKRNS</sequence>
<feature type="transmembrane region" description="Helical" evidence="1">
    <location>
        <begin position="669"/>
        <end position="687"/>
    </location>
</feature>
<evidence type="ECO:0000313" key="3">
    <source>
        <dbReference type="EMBL" id="KAF8792661.1"/>
    </source>
</evidence>
<feature type="transmembrane region" description="Helical" evidence="1">
    <location>
        <begin position="699"/>
        <end position="722"/>
    </location>
</feature>
<accession>A0A8T0FNK9</accession>
<keyword evidence="1" id="KW-0472">Membrane</keyword>
<feature type="transmembrane region" description="Helical" evidence="1">
    <location>
        <begin position="518"/>
        <end position="539"/>
    </location>
</feature>
<feature type="transmembrane region" description="Helical" evidence="1">
    <location>
        <begin position="615"/>
        <end position="636"/>
    </location>
</feature>
<evidence type="ECO:0000259" key="2">
    <source>
        <dbReference type="SMART" id="SM00703"/>
    </source>
</evidence>
<feature type="transmembrane region" description="Helical" evidence="1">
    <location>
        <begin position="438"/>
        <end position="459"/>
    </location>
</feature>
<feature type="transmembrane region" description="Helical" evidence="1">
    <location>
        <begin position="479"/>
        <end position="506"/>
    </location>
</feature>
<keyword evidence="4" id="KW-1185">Reference proteome</keyword>
<feature type="transmembrane region" description="Helical" evidence="1">
    <location>
        <begin position="586"/>
        <end position="608"/>
    </location>
</feature>
<feature type="transmembrane region" description="Helical" evidence="1">
    <location>
        <begin position="805"/>
        <end position="826"/>
    </location>
</feature>
<dbReference type="Pfam" id="PF20146">
    <property type="entry name" value="NRF"/>
    <property type="match status" value="1"/>
</dbReference>
<dbReference type="SMART" id="SM00703">
    <property type="entry name" value="NRF"/>
    <property type="match status" value="1"/>
</dbReference>
<reference evidence="3" key="2">
    <citation type="submission" date="2020-06" db="EMBL/GenBank/DDBJ databases">
        <authorList>
            <person name="Sheffer M."/>
        </authorList>
    </citation>
    <scope>NUCLEOTIDE SEQUENCE</scope>
</reference>
<name>A0A8T0FNK9_ARGBR</name>
<organism evidence="3 4">
    <name type="scientific">Argiope bruennichi</name>
    <name type="common">Wasp spider</name>
    <name type="synonym">Aranea bruennichi</name>
    <dbReference type="NCBI Taxonomy" id="94029"/>
    <lineage>
        <taxon>Eukaryota</taxon>
        <taxon>Metazoa</taxon>
        <taxon>Ecdysozoa</taxon>
        <taxon>Arthropoda</taxon>
        <taxon>Chelicerata</taxon>
        <taxon>Arachnida</taxon>
        <taxon>Araneae</taxon>
        <taxon>Araneomorphae</taxon>
        <taxon>Entelegynae</taxon>
        <taxon>Araneoidea</taxon>
        <taxon>Araneidae</taxon>
        <taxon>Argiope</taxon>
    </lineage>
</organism>
<keyword evidence="1" id="KW-1133">Transmembrane helix</keyword>
<reference evidence="3" key="1">
    <citation type="journal article" date="2020" name="bioRxiv">
        <title>Chromosome-level reference genome of the European wasp spider Argiope bruennichi: a resource for studies on range expansion and evolutionary adaptation.</title>
        <authorList>
            <person name="Sheffer M.M."/>
            <person name="Hoppe A."/>
            <person name="Krehenwinkel H."/>
            <person name="Uhl G."/>
            <person name="Kuss A.W."/>
            <person name="Jensen L."/>
            <person name="Jensen C."/>
            <person name="Gillespie R.G."/>
            <person name="Hoff K.J."/>
            <person name="Prost S."/>
        </authorList>
    </citation>
    <scope>NUCLEOTIDE SEQUENCE</scope>
</reference>
<dbReference type="PANTHER" id="PTHR11161">
    <property type="entry name" value="O-ACYLTRANSFERASE"/>
    <property type="match status" value="1"/>
</dbReference>
<dbReference type="Pfam" id="PF01757">
    <property type="entry name" value="Acyl_transf_3"/>
    <property type="match status" value="1"/>
</dbReference>
<evidence type="ECO:0000256" key="1">
    <source>
        <dbReference type="SAM" id="Phobius"/>
    </source>
</evidence>
<comment type="caution">
    <text evidence="3">The sequence shown here is derived from an EMBL/GenBank/DDBJ whole genome shotgun (WGS) entry which is preliminary data.</text>
</comment>
<feature type="transmembrane region" description="Helical" evidence="1">
    <location>
        <begin position="771"/>
        <end position="790"/>
    </location>
</feature>
<dbReference type="PANTHER" id="PTHR11161:SF69">
    <property type="entry name" value="NOSE RESISTANT TO FLUOXETINE PROTEIN 6-LIKE PROTEIN"/>
    <property type="match status" value="1"/>
</dbReference>